<organism evidence="3 4">
    <name type="scientific">Candidatus Burkholderia pumila</name>
    <dbReference type="NCBI Taxonomy" id="1090375"/>
    <lineage>
        <taxon>Bacteria</taxon>
        <taxon>Pseudomonadati</taxon>
        <taxon>Pseudomonadota</taxon>
        <taxon>Betaproteobacteria</taxon>
        <taxon>Burkholderiales</taxon>
        <taxon>Burkholderiaceae</taxon>
        <taxon>Burkholderia</taxon>
    </lineage>
</organism>
<proteinExistence type="predicted"/>
<name>A0ABR5HNQ4_9BURK</name>
<evidence type="ECO:0000313" key="4">
    <source>
        <dbReference type="Proteomes" id="UP000242951"/>
    </source>
</evidence>
<sequence length="112" mass="11817">MYGTSYPPTATVYRVKVNVQRFESWPGSQAVIDAVWSVHAAGANAVLTCRTVATERVGAGYDALVTGHRQVVDEIAAAISASVRSLNALPPSSSSRAKTVTVAPLPARHRAQ</sequence>
<reference evidence="3 4" key="1">
    <citation type="submission" date="2015-06" db="EMBL/GenBank/DDBJ databases">
        <title>Comparative genomics of Burkholderia leaf nodule symbionts.</title>
        <authorList>
            <person name="Carlier A."/>
            <person name="Eberl L."/>
            <person name="Pinto-Carbo M."/>
        </authorList>
    </citation>
    <scope>NUCLEOTIDE SEQUENCE [LARGE SCALE GENOMIC DNA]</scope>
    <source>
        <strain evidence="3 4">UZHbot3</strain>
    </source>
</reference>
<gene>
    <name evidence="3" type="ORF">BPMI_03347c</name>
</gene>
<dbReference type="Gene3D" id="3.40.50.10610">
    <property type="entry name" value="ABC-type transport auxiliary lipoprotein component"/>
    <property type="match status" value="1"/>
</dbReference>
<dbReference type="InterPro" id="IPR005586">
    <property type="entry name" value="ABC_trans_aux"/>
</dbReference>
<keyword evidence="4" id="KW-1185">Reference proteome</keyword>
<feature type="region of interest" description="Disordered" evidence="1">
    <location>
        <begin position="87"/>
        <end position="112"/>
    </location>
</feature>
<dbReference type="Pfam" id="PF03886">
    <property type="entry name" value="ABC_trans_aux"/>
    <property type="match status" value="1"/>
</dbReference>
<evidence type="ECO:0000313" key="3">
    <source>
        <dbReference type="EMBL" id="KMQ81027.1"/>
    </source>
</evidence>
<feature type="domain" description="ABC-type transport auxiliary lipoprotein component" evidence="2">
    <location>
        <begin position="9"/>
        <end position="79"/>
    </location>
</feature>
<dbReference type="Proteomes" id="UP000242951">
    <property type="component" value="Unassembled WGS sequence"/>
</dbReference>
<evidence type="ECO:0000259" key="2">
    <source>
        <dbReference type="Pfam" id="PF03886"/>
    </source>
</evidence>
<dbReference type="SUPFAM" id="SSF159594">
    <property type="entry name" value="XCC0632-like"/>
    <property type="match status" value="1"/>
</dbReference>
<feature type="compositionally biased region" description="Polar residues" evidence="1">
    <location>
        <begin position="87"/>
        <end position="98"/>
    </location>
</feature>
<keyword evidence="3" id="KW-0449">Lipoprotein</keyword>
<dbReference type="EMBL" id="LELG01000018">
    <property type="protein sequence ID" value="KMQ81027.1"/>
    <property type="molecule type" value="Genomic_DNA"/>
</dbReference>
<accession>A0ABR5HNQ4</accession>
<evidence type="ECO:0000256" key="1">
    <source>
        <dbReference type="SAM" id="MobiDB-lite"/>
    </source>
</evidence>
<protein>
    <submittedName>
        <fullName evidence="3">Lipoprotein</fullName>
    </submittedName>
</protein>
<comment type="caution">
    <text evidence="3">The sequence shown here is derived from an EMBL/GenBank/DDBJ whole genome shotgun (WGS) entry which is preliminary data.</text>
</comment>